<accession>A0A4Y5ST07</accession>
<reference evidence="3" key="1">
    <citation type="submission" date="2019-05" db="EMBL/GenBank/DDBJ databases">
        <title>Tamlana fucoidanivorans sp. nov., isolated from the surface of algae collected from Fujian province in China.</title>
        <authorList>
            <person name="Li J."/>
        </authorList>
    </citation>
    <scope>NUCLEOTIDE SEQUENCE [LARGE SCALE GENOMIC DNA]</scope>
    <source>
        <strain evidence="3">2251</strain>
        <plasmid evidence="3">unnamed5</plasmid>
    </source>
</reference>
<feature type="transmembrane region" description="Helical" evidence="1">
    <location>
        <begin position="37"/>
        <end position="58"/>
    </location>
</feature>
<dbReference type="Proteomes" id="UP000296374">
    <property type="component" value="Plasmid unnamed5"/>
</dbReference>
<evidence type="ECO:0000313" key="3">
    <source>
        <dbReference type="Proteomes" id="UP000296374"/>
    </source>
</evidence>
<evidence type="ECO:0000313" key="2">
    <source>
        <dbReference type="EMBL" id="QDA36073.1"/>
    </source>
</evidence>
<dbReference type="AlphaFoldDB" id="A0A4Y5ST07"/>
<dbReference type="EMBL" id="CP040761">
    <property type="protein sequence ID" value="QDA36073.1"/>
    <property type="molecule type" value="Genomic_DNA"/>
</dbReference>
<protein>
    <submittedName>
        <fullName evidence="2">Uncharacterized protein</fullName>
    </submittedName>
</protein>
<gene>
    <name evidence="2" type="ORF">E4191_18255</name>
</gene>
<name>A0A4Y5ST07_9RHOB</name>
<proteinExistence type="predicted"/>
<keyword evidence="1" id="KW-1133">Transmembrane helix</keyword>
<dbReference type="KEGG" id="plia:E4191_18255"/>
<evidence type="ECO:0000256" key="1">
    <source>
        <dbReference type="SAM" id="Phobius"/>
    </source>
</evidence>
<keyword evidence="2" id="KW-0614">Plasmid</keyword>
<organism evidence="2 3">
    <name type="scientific">Paracoccus liaowanqingii</name>
    <dbReference type="NCBI Taxonomy" id="2560053"/>
    <lineage>
        <taxon>Bacteria</taxon>
        <taxon>Pseudomonadati</taxon>
        <taxon>Pseudomonadota</taxon>
        <taxon>Alphaproteobacteria</taxon>
        <taxon>Rhodobacterales</taxon>
        <taxon>Paracoccaceae</taxon>
        <taxon>Paracoccus</taxon>
    </lineage>
</organism>
<keyword evidence="1" id="KW-0472">Membrane</keyword>
<geneLocation type="plasmid" evidence="2 3">
    <name>unnamed5</name>
</geneLocation>
<sequence length="89" mass="9790">MTNLIDLSNPAAGHNYKVSVQPDESRAERNIRLFKDVVLFLSAIAFIGFIAWFCIVTLITPGQPPESQRWAQSVLSAAAGGLTGYLIRR</sequence>
<feature type="transmembrane region" description="Helical" evidence="1">
    <location>
        <begin position="70"/>
        <end position="87"/>
    </location>
</feature>
<keyword evidence="1" id="KW-0812">Transmembrane</keyword>